<comment type="caution">
    <text evidence="1">The sequence shown here is derived from an EMBL/GenBank/DDBJ whole genome shotgun (WGS) entry which is preliminary data.</text>
</comment>
<evidence type="ECO:0000313" key="1">
    <source>
        <dbReference type="EMBL" id="CAF1104689.1"/>
    </source>
</evidence>
<dbReference type="AlphaFoldDB" id="A0A814PFI7"/>
<reference evidence="1" key="1">
    <citation type="submission" date="2021-02" db="EMBL/GenBank/DDBJ databases">
        <authorList>
            <person name="Nowell W R."/>
        </authorList>
    </citation>
    <scope>NUCLEOTIDE SEQUENCE</scope>
    <source>
        <strain evidence="1">Ploen Becks lab</strain>
    </source>
</reference>
<dbReference type="EMBL" id="CAJNOC010007769">
    <property type="protein sequence ID" value="CAF1104689.1"/>
    <property type="molecule type" value="Genomic_DNA"/>
</dbReference>
<sequence>MLTSHPFVYTLIYTLINEQNTVESKLVKLRTGVPFRRKPKYILEDQRIQELIASYDKEKNLIFAKS</sequence>
<organism evidence="1 2">
    <name type="scientific">Brachionus calyciflorus</name>
    <dbReference type="NCBI Taxonomy" id="104777"/>
    <lineage>
        <taxon>Eukaryota</taxon>
        <taxon>Metazoa</taxon>
        <taxon>Spiralia</taxon>
        <taxon>Gnathifera</taxon>
        <taxon>Rotifera</taxon>
        <taxon>Eurotatoria</taxon>
        <taxon>Monogononta</taxon>
        <taxon>Pseudotrocha</taxon>
        <taxon>Ploima</taxon>
        <taxon>Brachionidae</taxon>
        <taxon>Brachionus</taxon>
    </lineage>
</organism>
<protein>
    <submittedName>
        <fullName evidence="1">Uncharacterized protein</fullName>
    </submittedName>
</protein>
<evidence type="ECO:0000313" key="2">
    <source>
        <dbReference type="Proteomes" id="UP000663879"/>
    </source>
</evidence>
<keyword evidence="2" id="KW-1185">Reference proteome</keyword>
<dbReference type="Proteomes" id="UP000663879">
    <property type="component" value="Unassembled WGS sequence"/>
</dbReference>
<dbReference type="OrthoDB" id="10176352at2759"/>
<proteinExistence type="predicted"/>
<accession>A0A814PFI7</accession>
<gene>
    <name evidence="1" type="ORF">OXX778_LOCUS21327</name>
</gene>
<name>A0A814PFI7_9BILA</name>
<feature type="non-terminal residue" evidence="1">
    <location>
        <position position="66"/>
    </location>
</feature>